<keyword evidence="3" id="KW-1185">Reference proteome</keyword>
<dbReference type="PANTHER" id="PTHR37471">
    <property type="entry name" value="UNNAMED PRODUCT"/>
    <property type="match status" value="1"/>
</dbReference>
<dbReference type="STRING" id="5627.A0A1C7M062"/>
<evidence type="ECO:0000313" key="3">
    <source>
        <dbReference type="Proteomes" id="UP000092993"/>
    </source>
</evidence>
<evidence type="ECO:0008006" key="4">
    <source>
        <dbReference type="Google" id="ProtNLM"/>
    </source>
</evidence>
<dbReference type="AlphaFoldDB" id="A0A1C7M062"/>
<dbReference type="Proteomes" id="UP000092993">
    <property type="component" value="Unassembled WGS sequence"/>
</dbReference>
<dbReference type="OrthoDB" id="6431331at2759"/>
<proteinExistence type="predicted"/>
<gene>
    <name evidence="2" type="ORF">A0H81_09988</name>
</gene>
<keyword evidence="1" id="KW-0812">Transmembrane</keyword>
<comment type="caution">
    <text evidence="2">The sequence shown here is derived from an EMBL/GenBank/DDBJ whole genome shotgun (WGS) entry which is preliminary data.</text>
</comment>
<dbReference type="EMBL" id="LUGG01000014">
    <property type="protein sequence ID" value="OBZ70341.1"/>
    <property type="molecule type" value="Genomic_DNA"/>
</dbReference>
<sequence length="547" mass="63191">MDAKLQQKPLADLAEKPHIHPRRDVTFYIVFLVAVLPLWSIVPLSWAFVIHALRSGRIWTFAWRGQALFVAALCEVFFSIYHYHLTKYISGPCPNPPGNLLELQSAFQRVLHAGLASLPEEGYDEESLDVDRPGSPAEAITVLEYNDSRAVDFRNYLRTWFNKAPWSSIRRQEVHAWLYWSIFNAPFTSLEKLPHGHRKVLQEVIQMLEYRAGSTIPEGSNPAARPLLLTLDPVIVSWRPFVWYAAVTFSNFVLRRRFESAWGAEIRTYKGLEYILRVPSTWDPLTGPRPIVFMHGLGLGLTQYRRFIQHILCKLPNHPVLVPLLPHVSQEIFHPRFLKPMDRREMTECLAGLLVELGWTEWDGDLTELKRPEDHLKNTLEKQIPRGVTMLSHSNGSFSHAWMLKHYPAMITRSCFVDPVTFCSWEGDLCYNFIYRPCSTGFELLIKYFVGTELGVANFLQRHFDWSSNSLWYEEIPDARDPTRAMFFLGGKDAIIDAYRVKQYLTSHGVRKGLWFDPHGRHGQALLSSSPGHREILRWLQQPQPSS</sequence>
<dbReference type="PANTHER" id="PTHR37471:SF1">
    <property type="entry name" value="AB HYDROLASE-1 DOMAIN-CONTAINING PROTEIN"/>
    <property type="match status" value="1"/>
</dbReference>
<dbReference type="InterPro" id="IPR029058">
    <property type="entry name" value="AB_hydrolase_fold"/>
</dbReference>
<dbReference type="OMA" id="SWAFVIY"/>
<organism evidence="2 3">
    <name type="scientific">Grifola frondosa</name>
    <name type="common">Maitake</name>
    <name type="synonym">Polyporus frondosus</name>
    <dbReference type="NCBI Taxonomy" id="5627"/>
    <lineage>
        <taxon>Eukaryota</taxon>
        <taxon>Fungi</taxon>
        <taxon>Dikarya</taxon>
        <taxon>Basidiomycota</taxon>
        <taxon>Agaricomycotina</taxon>
        <taxon>Agaricomycetes</taxon>
        <taxon>Polyporales</taxon>
        <taxon>Grifolaceae</taxon>
        <taxon>Grifola</taxon>
    </lineage>
</organism>
<feature type="transmembrane region" description="Helical" evidence="1">
    <location>
        <begin position="25"/>
        <end position="49"/>
    </location>
</feature>
<evidence type="ECO:0000256" key="1">
    <source>
        <dbReference type="SAM" id="Phobius"/>
    </source>
</evidence>
<keyword evidence="1" id="KW-1133">Transmembrane helix</keyword>
<keyword evidence="1" id="KW-0472">Membrane</keyword>
<protein>
    <recommendedName>
        <fullName evidence="4">AB hydrolase-1 domain-containing protein</fullName>
    </recommendedName>
</protein>
<name>A0A1C7M062_GRIFR</name>
<evidence type="ECO:0000313" key="2">
    <source>
        <dbReference type="EMBL" id="OBZ70341.1"/>
    </source>
</evidence>
<dbReference type="SUPFAM" id="SSF53474">
    <property type="entry name" value="alpha/beta-Hydrolases"/>
    <property type="match status" value="1"/>
</dbReference>
<reference evidence="2 3" key="1">
    <citation type="submission" date="2016-03" db="EMBL/GenBank/DDBJ databases">
        <title>Whole genome sequencing of Grifola frondosa 9006-11.</title>
        <authorList>
            <person name="Min B."/>
            <person name="Park H."/>
            <person name="Kim J.-G."/>
            <person name="Cho H."/>
            <person name="Oh Y.-L."/>
            <person name="Kong W.-S."/>
            <person name="Choi I.-G."/>
        </authorList>
    </citation>
    <scope>NUCLEOTIDE SEQUENCE [LARGE SCALE GENOMIC DNA]</scope>
    <source>
        <strain evidence="2 3">9006-11</strain>
    </source>
</reference>
<feature type="transmembrane region" description="Helical" evidence="1">
    <location>
        <begin position="61"/>
        <end position="83"/>
    </location>
</feature>
<accession>A0A1C7M062</accession>
<dbReference type="Gene3D" id="3.40.50.1820">
    <property type="entry name" value="alpha/beta hydrolase"/>
    <property type="match status" value="1"/>
</dbReference>